<evidence type="ECO:0000313" key="4">
    <source>
        <dbReference type="Proteomes" id="UP000538507"/>
    </source>
</evidence>
<proteinExistence type="inferred from homology"/>
<dbReference type="GO" id="GO:0004413">
    <property type="term" value="F:homoserine kinase activity"/>
    <property type="evidence" value="ECO:0007669"/>
    <property type="project" value="UniProtKB-EC"/>
</dbReference>
<dbReference type="Pfam" id="PF01636">
    <property type="entry name" value="APH"/>
    <property type="match status" value="1"/>
</dbReference>
<dbReference type="PANTHER" id="PTHR21064">
    <property type="entry name" value="AMINOGLYCOSIDE PHOSPHOTRANSFERASE DOMAIN-CONTAINING PROTEIN-RELATED"/>
    <property type="match status" value="1"/>
</dbReference>
<dbReference type="Proteomes" id="UP000538507">
    <property type="component" value="Unassembled WGS sequence"/>
</dbReference>
<accession>A0AAE2MNC4</accession>
<evidence type="ECO:0000259" key="2">
    <source>
        <dbReference type="Pfam" id="PF01636"/>
    </source>
</evidence>
<evidence type="ECO:0000313" key="3">
    <source>
        <dbReference type="EMBL" id="MBB4292380.1"/>
    </source>
</evidence>
<dbReference type="RefSeq" id="WP_183609102.1">
    <property type="nucleotide sequence ID" value="NZ_JACHAZ010000005.1"/>
</dbReference>
<dbReference type="SUPFAM" id="SSF56112">
    <property type="entry name" value="Protein kinase-like (PK-like)"/>
    <property type="match status" value="1"/>
</dbReference>
<reference evidence="3 4" key="1">
    <citation type="submission" date="2020-08" db="EMBL/GenBank/DDBJ databases">
        <title>Genomic Encyclopedia of Type Strains, Phase IV (KMG-V): Genome sequencing to study the core and pangenomes of soil and plant-associated prokaryotes.</title>
        <authorList>
            <person name="Whitman W."/>
        </authorList>
    </citation>
    <scope>NUCLEOTIDE SEQUENCE [LARGE SCALE GENOMIC DNA]</scope>
    <source>
        <strain evidence="3 4">SEMIA 415</strain>
    </source>
</reference>
<dbReference type="InterPro" id="IPR011009">
    <property type="entry name" value="Kinase-like_dom_sf"/>
</dbReference>
<organism evidence="3 4">
    <name type="scientific">Rhizobium leguminosarum</name>
    <dbReference type="NCBI Taxonomy" id="384"/>
    <lineage>
        <taxon>Bacteria</taxon>
        <taxon>Pseudomonadati</taxon>
        <taxon>Pseudomonadota</taxon>
        <taxon>Alphaproteobacteria</taxon>
        <taxon>Hyphomicrobiales</taxon>
        <taxon>Rhizobiaceae</taxon>
        <taxon>Rhizobium/Agrobacterium group</taxon>
        <taxon>Rhizobium</taxon>
    </lineage>
</organism>
<comment type="caution">
    <text evidence="3">The sequence shown here is derived from an EMBL/GenBank/DDBJ whole genome shotgun (WGS) entry which is preliminary data.</text>
</comment>
<dbReference type="InterPro" id="IPR002575">
    <property type="entry name" value="Aminoglycoside_PTrfase"/>
</dbReference>
<sequence>MAVFTELSDEDRHSIAAAYGMNSLSSVIGIADGDRETTYLFRTKESEFIVTLFENGAEPLDLERAFETMETLYNNGVPCPKPMRTIDGHATFQAAGRLVAIVSFVSGSSTSDPAPGKCESLGRLMAQIHTILQRSHKRSLAELPTGALHGALVPQNVFFLGEVVGGVINFRLRHDDALVSEIADVLVGWASRPSGELDEQKARAVMIGYQSVRILTSVEKAALPGFVLASAARRYASEKDKTCLLESAVRAYESVTPEIVALTAEPHRS</sequence>
<feature type="domain" description="Aminoglycoside phosphotransferase" evidence="2">
    <location>
        <begin position="29"/>
        <end position="133"/>
    </location>
</feature>
<name>A0AAE2MNC4_RHILE</name>
<protein>
    <submittedName>
        <fullName evidence="3">Homoserine kinase type II</fullName>
        <ecNumber evidence="3">2.7.1.39</ecNumber>
    </submittedName>
</protein>
<dbReference type="InterPro" id="IPR050249">
    <property type="entry name" value="Pseudomonas-type_ThrB"/>
</dbReference>
<dbReference type="EC" id="2.7.1.39" evidence="3"/>
<keyword evidence="3" id="KW-0808">Transferase</keyword>
<dbReference type="EMBL" id="JACIGO010000006">
    <property type="protein sequence ID" value="MBB4292380.1"/>
    <property type="molecule type" value="Genomic_DNA"/>
</dbReference>
<dbReference type="AlphaFoldDB" id="A0AAE2MNC4"/>
<dbReference type="Gene3D" id="3.30.200.20">
    <property type="entry name" value="Phosphorylase Kinase, domain 1"/>
    <property type="match status" value="1"/>
</dbReference>
<gene>
    <name evidence="3" type="ORF">GGE16_004459</name>
</gene>
<evidence type="ECO:0000256" key="1">
    <source>
        <dbReference type="ARBA" id="ARBA00038240"/>
    </source>
</evidence>
<comment type="similarity">
    <text evidence="1">Belongs to the pseudomonas-type ThrB family.</text>
</comment>
<dbReference type="Gene3D" id="3.90.1200.10">
    <property type="match status" value="1"/>
</dbReference>
<dbReference type="PANTHER" id="PTHR21064:SF6">
    <property type="entry name" value="AMINOGLYCOSIDE PHOSPHOTRANSFERASE DOMAIN-CONTAINING PROTEIN"/>
    <property type="match status" value="1"/>
</dbReference>
<keyword evidence="3" id="KW-0418">Kinase</keyword>